<evidence type="ECO:0000256" key="1">
    <source>
        <dbReference type="SAM" id="Coils"/>
    </source>
</evidence>
<reference evidence="2" key="1">
    <citation type="submission" date="2018-06" db="EMBL/GenBank/DDBJ databases">
        <authorList>
            <person name="Zhirakovskaya E."/>
        </authorList>
    </citation>
    <scope>NUCLEOTIDE SEQUENCE</scope>
</reference>
<dbReference type="EMBL" id="UOEU01000897">
    <property type="protein sequence ID" value="VAW42172.1"/>
    <property type="molecule type" value="Genomic_DNA"/>
</dbReference>
<proteinExistence type="predicted"/>
<keyword evidence="1" id="KW-0175">Coiled coil</keyword>
<feature type="coiled-coil region" evidence="1">
    <location>
        <begin position="100"/>
        <end position="127"/>
    </location>
</feature>
<accession>A0A3B0VSY8</accession>
<evidence type="ECO:0000313" key="2">
    <source>
        <dbReference type="EMBL" id="VAW42172.1"/>
    </source>
</evidence>
<sequence length="134" mass="14528">MAELPGEIVEAIAISNAKSIGEQPAILANLALSNQILNNNIQQQILVSQQQAMNQITMATLSKCVALITGPDDDTKQADELMTMLGKMFESEKASVKNQAKNSDEAIESEKELLKKAKKLSKAAAKKSKRSKDQ</sequence>
<dbReference type="AlphaFoldDB" id="A0A3B0VSY8"/>
<protein>
    <submittedName>
        <fullName evidence="2">Uncharacterized protein</fullName>
    </submittedName>
</protein>
<name>A0A3B0VSY8_9ZZZZ</name>
<organism evidence="2">
    <name type="scientific">hydrothermal vent metagenome</name>
    <dbReference type="NCBI Taxonomy" id="652676"/>
    <lineage>
        <taxon>unclassified sequences</taxon>
        <taxon>metagenomes</taxon>
        <taxon>ecological metagenomes</taxon>
    </lineage>
</organism>
<gene>
    <name evidence="2" type="ORF">MNBD_CHLOROFLEXI01-3342</name>
</gene>